<dbReference type="Gene3D" id="2.40.50.90">
    <property type="match status" value="1"/>
</dbReference>
<dbReference type="AlphaFoldDB" id="A0A0K0FZV1"/>
<dbReference type="PANTHER" id="PTHR28434:SF1">
    <property type="entry name" value="PROTEIN C3ORF33"/>
    <property type="match status" value="1"/>
</dbReference>
<feature type="transmembrane region" description="Helical" evidence="1">
    <location>
        <begin position="270"/>
        <end position="288"/>
    </location>
</feature>
<organism evidence="2 3">
    <name type="scientific">Strongyloides venezuelensis</name>
    <name type="common">Threadworm</name>
    <dbReference type="NCBI Taxonomy" id="75913"/>
    <lineage>
        <taxon>Eukaryota</taxon>
        <taxon>Metazoa</taxon>
        <taxon>Ecdysozoa</taxon>
        <taxon>Nematoda</taxon>
        <taxon>Chromadorea</taxon>
        <taxon>Rhabditida</taxon>
        <taxon>Tylenchina</taxon>
        <taxon>Panagrolaimomorpha</taxon>
        <taxon>Strongyloidoidea</taxon>
        <taxon>Strongyloididae</taxon>
        <taxon>Strongyloides</taxon>
    </lineage>
</organism>
<reference evidence="2" key="1">
    <citation type="submission" date="2014-07" db="EMBL/GenBank/DDBJ databases">
        <authorList>
            <person name="Martin A.A"/>
            <person name="De Silva N."/>
        </authorList>
    </citation>
    <scope>NUCLEOTIDE SEQUENCE</scope>
</reference>
<dbReference type="STRING" id="75913.A0A0K0FZV1"/>
<name>A0A0K0FZV1_STRVS</name>
<dbReference type="PANTHER" id="PTHR28434">
    <property type="entry name" value="PROTEIN C3ORF33"/>
    <property type="match status" value="1"/>
</dbReference>
<protein>
    <submittedName>
        <fullName evidence="3">Protein C3orf33 (inferred by orthology to a human protein)</fullName>
    </submittedName>
</protein>
<evidence type="ECO:0000256" key="1">
    <source>
        <dbReference type="SAM" id="Phobius"/>
    </source>
</evidence>
<evidence type="ECO:0000313" key="2">
    <source>
        <dbReference type="Proteomes" id="UP000035680"/>
    </source>
</evidence>
<proteinExistence type="predicted"/>
<dbReference type="WBParaSite" id="SVE_1798100.1">
    <property type="protein sequence ID" value="SVE_1798100.1"/>
    <property type="gene ID" value="SVE_1798100"/>
</dbReference>
<keyword evidence="1" id="KW-0472">Membrane</keyword>
<keyword evidence="1" id="KW-0812">Transmembrane</keyword>
<dbReference type="InterPro" id="IPR042421">
    <property type="entry name" value="C3orf33-like"/>
</dbReference>
<keyword evidence="1" id="KW-1133">Transmembrane helix</keyword>
<sequence length="308" mass="34578">METGASSDTLKVNKPLVAEDASFLQLYSPLLVRGGIVLCGVAGVAMYLTRSPNFRRFKHVTDIPQKFIQQEVKLKGIVKEVTPFGTIKVEHQPLYKVPFITSTKKVSPLNLKLAGVELSEDGLKYMVDELKMKGKKVNFTVIQKTPGNSDSVDVELTFKKNMLGTVNMNQDFVRKGFAKIPSPNDEKHVASLESVPSYSRLVNKLLMSEKVADKRGIGMWEKESWVESVKSVPTQSYGILKASPVIKLFVLLGTLLKDAAYFSYIGLKNLYFILVATLQYLSVGYRKFGKGVDTMKIKYDKMKEKFRK</sequence>
<accession>A0A0K0FZV1</accession>
<dbReference type="GO" id="GO:0005615">
    <property type="term" value="C:extracellular space"/>
    <property type="evidence" value="ECO:0007669"/>
    <property type="project" value="TreeGrafter"/>
</dbReference>
<feature type="transmembrane region" description="Helical" evidence="1">
    <location>
        <begin position="30"/>
        <end position="49"/>
    </location>
</feature>
<dbReference type="Proteomes" id="UP000035680">
    <property type="component" value="Unassembled WGS sequence"/>
</dbReference>
<dbReference type="InterPro" id="IPR035437">
    <property type="entry name" value="SNase_OB-fold_sf"/>
</dbReference>
<keyword evidence="2" id="KW-1185">Reference proteome</keyword>
<evidence type="ECO:0000313" key="3">
    <source>
        <dbReference type="WBParaSite" id="SVE_1798100.1"/>
    </source>
</evidence>
<reference evidence="3" key="2">
    <citation type="submission" date="2015-08" db="UniProtKB">
        <authorList>
            <consortium name="WormBaseParasite"/>
        </authorList>
    </citation>
    <scope>IDENTIFICATION</scope>
</reference>